<protein>
    <recommendedName>
        <fullName evidence="1">Peptidase M1 leukotriene A4 hydrolase/aminopeptidase C-terminal domain-containing protein</fullName>
    </recommendedName>
</protein>
<organism evidence="2 3">
    <name type="scientific">Allacma fusca</name>
    <dbReference type="NCBI Taxonomy" id="39272"/>
    <lineage>
        <taxon>Eukaryota</taxon>
        <taxon>Metazoa</taxon>
        <taxon>Ecdysozoa</taxon>
        <taxon>Arthropoda</taxon>
        <taxon>Hexapoda</taxon>
        <taxon>Collembola</taxon>
        <taxon>Symphypleona</taxon>
        <taxon>Sminthuridae</taxon>
        <taxon>Allacma</taxon>
    </lineage>
</organism>
<dbReference type="InterPro" id="IPR034015">
    <property type="entry name" value="M1_LTA4H"/>
</dbReference>
<feature type="non-terminal residue" evidence="2">
    <location>
        <position position="1"/>
    </location>
</feature>
<evidence type="ECO:0000313" key="2">
    <source>
        <dbReference type="EMBL" id="CAG7838418.1"/>
    </source>
</evidence>
<dbReference type="GO" id="GO:0004177">
    <property type="term" value="F:aminopeptidase activity"/>
    <property type="evidence" value="ECO:0007669"/>
    <property type="project" value="TreeGrafter"/>
</dbReference>
<reference evidence="2" key="1">
    <citation type="submission" date="2021-06" db="EMBL/GenBank/DDBJ databases">
        <authorList>
            <person name="Hodson N. C."/>
            <person name="Mongue J. A."/>
            <person name="Jaron S. K."/>
        </authorList>
    </citation>
    <scope>NUCLEOTIDE SEQUENCE</scope>
</reference>
<dbReference type="GO" id="GO:0043171">
    <property type="term" value="P:peptide catabolic process"/>
    <property type="evidence" value="ECO:0007669"/>
    <property type="project" value="TreeGrafter"/>
</dbReference>
<accession>A0A8J2LUM3</accession>
<dbReference type="PANTHER" id="PTHR45726:SF3">
    <property type="entry name" value="LEUKOTRIENE A-4 HYDROLASE"/>
    <property type="match status" value="1"/>
</dbReference>
<dbReference type="GO" id="GO:0008237">
    <property type="term" value="F:metallopeptidase activity"/>
    <property type="evidence" value="ECO:0007669"/>
    <property type="project" value="InterPro"/>
</dbReference>
<evidence type="ECO:0000259" key="1">
    <source>
        <dbReference type="SMART" id="SM01263"/>
    </source>
</evidence>
<dbReference type="AlphaFoldDB" id="A0A8J2LUM3"/>
<dbReference type="GO" id="GO:0008270">
    <property type="term" value="F:zinc ion binding"/>
    <property type="evidence" value="ECO:0007669"/>
    <property type="project" value="InterPro"/>
</dbReference>
<feature type="domain" description="Peptidase M1 leukotriene A4 hydrolase/aminopeptidase C-terminal" evidence="1">
    <location>
        <begin position="15"/>
        <end position="150"/>
    </location>
</feature>
<dbReference type="OrthoDB" id="79562at2759"/>
<dbReference type="GO" id="GO:0005829">
    <property type="term" value="C:cytosol"/>
    <property type="evidence" value="ECO:0007669"/>
    <property type="project" value="TreeGrafter"/>
</dbReference>
<dbReference type="PANTHER" id="PTHR45726">
    <property type="entry name" value="LEUKOTRIENE A-4 HYDROLASE"/>
    <property type="match status" value="1"/>
</dbReference>
<dbReference type="Pfam" id="PF09127">
    <property type="entry name" value="Leuk-A4-hydro_C"/>
    <property type="match status" value="1"/>
</dbReference>
<dbReference type="GO" id="GO:0004301">
    <property type="term" value="F:epoxide hydrolase activity"/>
    <property type="evidence" value="ECO:0007669"/>
    <property type="project" value="TreeGrafter"/>
</dbReference>
<proteinExistence type="predicted"/>
<keyword evidence="3" id="KW-1185">Reference proteome</keyword>
<evidence type="ECO:0000313" key="3">
    <source>
        <dbReference type="Proteomes" id="UP000708208"/>
    </source>
</evidence>
<dbReference type="InterPro" id="IPR015211">
    <property type="entry name" value="Peptidase_M1_C"/>
</dbReference>
<dbReference type="Proteomes" id="UP000708208">
    <property type="component" value="Unassembled WGS sequence"/>
</dbReference>
<name>A0A8J2LUM3_9HEXA</name>
<gene>
    <name evidence="2" type="ORF">AFUS01_LOCUS47394</name>
</gene>
<comment type="caution">
    <text evidence="2">The sequence shown here is derived from an EMBL/GenBank/DDBJ whole genome shotgun (WGS) entry which is preliminary data.</text>
</comment>
<sequence length="172" mass="20185">VIVTPQPQCPKYDTTLYDACSSLSKRWIKWDHSTPNPFSKSDLDEFSATQVQGFLQSILGSETPLPQDKVQIMEEVYGFNSYRNAEIKFRWLRICIQSRLKDQLPIALQFVTDVGRMKFIRPIYRDLYNWEEARAEAIETFKRNRPYMMIYIWKIDTNNNAGQFVVANANSK</sequence>
<dbReference type="FunFam" id="1.25.40.320:FF:000001">
    <property type="entry name" value="Leukotriene A(4) hydrolase"/>
    <property type="match status" value="1"/>
</dbReference>
<dbReference type="SMART" id="SM01263">
    <property type="entry name" value="Leuk-A4-hydro_C"/>
    <property type="match status" value="1"/>
</dbReference>
<dbReference type="EMBL" id="CAJVCH010571751">
    <property type="protein sequence ID" value="CAG7838418.1"/>
    <property type="molecule type" value="Genomic_DNA"/>
</dbReference>